<dbReference type="AlphaFoldDB" id="A0A164UYF8"/>
<proteinExistence type="predicted"/>
<sequence length="103" mass="11300">MNFLKVLISKTLEERENLLQAFSGLQVDPSSENGHQGALQPCHEVNAEGDEVKEKLFIVENPHSEIVSDINQVSYISDEDYFSYTAASEDSVGGGYGDTLSCN</sequence>
<evidence type="ECO:0000313" key="3">
    <source>
        <dbReference type="Proteomes" id="UP000077755"/>
    </source>
</evidence>
<name>A0A164UYF8_DAUCS</name>
<reference evidence="2" key="2">
    <citation type="submission" date="2022-03" db="EMBL/GenBank/DDBJ databases">
        <title>Draft title - Genomic analysis of global carrot germplasm unveils the trajectory of domestication and the origin of high carotenoid orange carrot.</title>
        <authorList>
            <person name="Iorizzo M."/>
            <person name="Ellison S."/>
            <person name="Senalik D."/>
            <person name="Macko-Podgorni A."/>
            <person name="Grzebelus D."/>
            <person name="Bostan H."/>
            <person name="Rolling W."/>
            <person name="Curaba J."/>
            <person name="Simon P."/>
        </authorList>
    </citation>
    <scope>NUCLEOTIDE SEQUENCE</scope>
    <source>
        <tissue evidence="2">Leaf</tissue>
    </source>
</reference>
<dbReference type="Gramene" id="KZM89545">
    <property type="protein sequence ID" value="KZM89545"/>
    <property type="gene ID" value="DCAR_023092"/>
</dbReference>
<dbReference type="EMBL" id="LNRQ01000006">
    <property type="protein sequence ID" value="KZM89546.1"/>
    <property type="molecule type" value="Genomic_DNA"/>
</dbReference>
<keyword evidence="3" id="KW-1185">Reference proteome</keyword>
<protein>
    <submittedName>
        <fullName evidence="1">Uncharacterized protein</fullName>
    </submittedName>
</protein>
<evidence type="ECO:0000313" key="1">
    <source>
        <dbReference type="EMBL" id="KZM89546.1"/>
    </source>
</evidence>
<gene>
    <name evidence="1" type="ORF">DCAR_023091</name>
    <name evidence="2" type="ORF">DCAR_0622923</name>
</gene>
<dbReference type="EMBL" id="CP093348">
    <property type="protein sequence ID" value="WOH03524.1"/>
    <property type="molecule type" value="Genomic_DNA"/>
</dbReference>
<dbReference type="Gramene" id="KZM89546">
    <property type="protein sequence ID" value="KZM89546"/>
    <property type="gene ID" value="DCAR_023091"/>
</dbReference>
<reference evidence="1" key="1">
    <citation type="journal article" date="2016" name="Nat. Genet.">
        <title>A high-quality carrot genome assembly provides new insights into carotenoid accumulation and asterid genome evolution.</title>
        <authorList>
            <person name="Iorizzo M."/>
            <person name="Ellison S."/>
            <person name="Senalik D."/>
            <person name="Zeng P."/>
            <person name="Satapoomin P."/>
            <person name="Huang J."/>
            <person name="Bowman M."/>
            <person name="Iovene M."/>
            <person name="Sanseverino W."/>
            <person name="Cavagnaro P."/>
            <person name="Yildiz M."/>
            <person name="Macko-Podgorni A."/>
            <person name="Moranska E."/>
            <person name="Grzebelus E."/>
            <person name="Grzebelus D."/>
            <person name="Ashrafi H."/>
            <person name="Zheng Z."/>
            <person name="Cheng S."/>
            <person name="Spooner D."/>
            <person name="Van Deynze A."/>
            <person name="Simon P."/>
        </authorList>
    </citation>
    <scope>NUCLEOTIDE SEQUENCE [LARGE SCALE GENOMIC DNA]</scope>
    <source>
        <tissue evidence="1">Leaf</tissue>
    </source>
</reference>
<dbReference type="Proteomes" id="UP000077755">
    <property type="component" value="Chromosome 6"/>
</dbReference>
<organism evidence="1">
    <name type="scientific">Daucus carota subsp. sativus</name>
    <name type="common">Carrot</name>
    <dbReference type="NCBI Taxonomy" id="79200"/>
    <lineage>
        <taxon>Eukaryota</taxon>
        <taxon>Viridiplantae</taxon>
        <taxon>Streptophyta</taxon>
        <taxon>Embryophyta</taxon>
        <taxon>Tracheophyta</taxon>
        <taxon>Spermatophyta</taxon>
        <taxon>Magnoliopsida</taxon>
        <taxon>eudicotyledons</taxon>
        <taxon>Gunneridae</taxon>
        <taxon>Pentapetalae</taxon>
        <taxon>asterids</taxon>
        <taxon>campanulids</taxon>
        <taxon>Apiales</taxon>
        <taxon>Apiaceae</taxon>
        <taxon>Apioideae</taxon>
        <taxon>Scandiceae</taxon>
        <taxon>Daucinae</taxon>
        <taxon>Daucus</taxon>
        <taxon>Daucus sect. Daucus</taxon>
    </lineage>
</organism>
<accession>A0A164UYF8</accession>
<evidence type="ECO:0000313" key="2">
    <source>
        <dbReference type="EMBL" id="WOH03524.1"/>
    </source>
</evidence>